<keyword evidence="2" id="KW-1185">Reference proteome</keyword>
<protein>
    <submittedName>
        <fullName evidence="1">Btz domain-containing protein</fullName>
    </submittedName>
</protein>
<sequence length="644" mass="71895">MANLGEKQKVEETEYESESEESVYAVATRRENASDDDDDGNGNSEGEARERLVRTDRKVRVGYGDEWDGLGGWDENDVDAVDELEVLGDEQLEVLKKLVEVEEEDEEKEDFGEKEVYAGEKQRKEKESKAPLDPRNGAFYMHDDRFRGRGRGSSRWTLDERFRALCEERKWKHDKFEQMKVQDSYDNNAFAEVRRISEQYLQGHSKNQGKCRGSVKANWSKTNDNINNQNYSANVVRGRGPIKYNPIMRSSNVNLLTIAKRSMKPQGQTSTTSSRRVFSTKDAKNSKPQEMHSSPESARTFSTKKSKKFVKGASNSVSSPVFLPPRSMVSRKIIVLHCRCLILQKIDVKPGKAFEHFPTCALQNQDSFVPRCNSLVQGRIPNNPIGQDKFFSENFIHPASESYLTNLPPQPSIIWPTYTVASPQMMGPRDLFFSIMLSHQLSLPINQVSSVYPPAQQPIVQHIPIESMIRHPSLVYTQQLNQSSGSGAQASSEALLPNSYDIDKPGSLATTSKSKVALGGKGVSTCHGNGRGSFLSRVTQSNRNFTDNAALLPAMQLGSQQNGDHDEPAIKVAVTRYLSQSQNAFGNPEITWFPVFPAATGTVGSADSSLHAAAKGGYTAHSTGELSSYRVTRYSRMNINKQRE</sequence>
<reference evidence="2" key="1">
    <citation type="journal article" date="2023" name="Hortic. Res.">
        <title>A chromosome-level phased genome enabling allele-level studies in sweet orange: a case study on citrus Huanglongbing tolerance.</title>
        <authorList>
            <person name="Wu B."/>
            <person name="Yu Q."/>
            <person name="Deng Z."/>
            <person name="Duan Y."/>
            <person name="Luo F."/>
            <person name="Gmitter F. Jr."/>
        </authorList>
    </citation>
    <scope>NUCLEOTIDE SEQUENCE [LARGE SCALE GENOMIC DNA]</scope>
    <source>
        <strain evidence="2">cv. Valencia</strain>
    </source>
</reference>
<gene>
    <name evidence="1" type="ORF">KPL71_000690</name>
</gene>
<organism evidence="1 2">
    <name type="scientific">Citrus sinensis</name>
    <name type="common">Sweet orange</name>
    <name type="synonym">Citrus aurantium var. sinensis</name>
    <dbReference type="NCBI Taxonomy" id="2711"/>
    <lineage>
        <taxon>Eukaryota</taxon>
        <taxon>Viridiplantae</taxon>
        <taxon>Streptophyta</taxon>
        <taxon>Embryophyta</taxon>
        <taxon>Tracheophyta</taxon>
        <taxon>Spermatophyta</taxon>
        <taxon>Magnoliopsida</taxon>
        <taxon>eudicotyledons</taxon>
        <taxon>Gunneridae</taxon>
        <taxon>Pentapetalae</taxon>
        <taxon>rosids</taxon>
        <taxon>malvids</taxon>
        <taxon>Sapindales</taxon>
        <taxon>Rutaceae</taxon>
        <taxon>Aurantioideae</taxon>
        <taxon>Citrus</taxon>
    </lineage>
</organism>
<comment type="caution">
    <text evidence="1">The sequence shown here is derived from an EMBL/GenBank/DDBJ whole genome shotgun (WGS) entry which is preliminary data.</text>
</comment>
<evidence type="ECO:0000313" key="2">
    <source>
        <dbReference type="Proteomes" id="UP000829398"/>
    </source>
</evidence>
<dbReference type="EMBL" id="CM039170">
    <property type="protein sequence ID" value="KAH9800497.1"/>
    <property type="molecule type" value="Genomic_DNA"/>
</dbReference>
<name>A0ACB8NRH6_CITSI</name>
<accession>A0ACB8NRH6</accession>
<evidence type="ECO:0000313" key="1">
    <source>
        <dbReference type="EMBL" id="KAH9800497.1"/>
    </source>
</evidence>
<proteinExistence type="predicted"/>
<dbReference type="Proteomes" id="UP000829398">
    <property type="component" value="Chromosome 1"/>
</dbReference>